<dbReference type="PANTHER" id="PTHR13696:SF99">
    <property type="entry name" value="COBYRINIC ACID AC-DIAMIDE SYNTHASE"/>
    <property type="match status" value="1"/>
</dbReference>
<evidence type="ECO:0000259" key="1">
    <source>
        <dbReference type="Pfam" id="PF01656"/>
    </source>
</evidence>
<proteinExistence type="predicted"/>
<name>A0A523UQL8_UNCT6</name>
<dbReference type="InterPro" id="IPR027417">
    <property type="entry name" value="P-loop_NTPase"/>
</dbReference>
<sequence>MRTIALLNQKGGTGKTTSTVNVGAGLTELGRKVLLIDLDPQSALTYAREVFIPLQTEYLALQGLARLTETIETVRKRLNPDLVISGIIATRFDGRKVLNREVLAKIQEHFGAKVFKTAIRENISLAEAPSFGKTIFEYRPGSHGAEDYESLCREILRRG</sequence>
<evidence type="ECO:0000313" key="2">
    <source>
        <dbReference type="EMBL" id="TET44824.1"/>
    </source>
</evidence>
<dbReference type="PANTHER" id="PTHR13696">
    <property type="entry name" value="P-LOOP CONTAINING NUCLEOSIDE TRIPHOSPHATE HYDROLASE"/>
    <property type="match status" value="1"/>
</dbReference>
<feature type="domain" description="CobQ/CobB/MinD/ParA nucleotide binding" evidence="1">
    <location>
        <begin position="4"/>
        <end position="135"/>
    </location>
</feature>
<dbReference type="Gene3D" id="3.40.50.300">
    <property type="entry name" value="P-loop containing nucleotide triphosphate hydrolases"/>
    <property type="match status" value="2"/>
</dbReference>
<reference evidence="2 3" key="1">
    <citation type="submission" date="2019-03" db="EMBL/GenBank/DDBJ databases">
        <title>Metabolic potential of uncultured bacteria and archaea associated with petroleum seepage in deep-sea sediments.</title>
        <authorList>
            <person name="Dong X."/>
            <person name="Hubert C."/>
        </authorList>
    </citation>
    <scope>NUCLEOTIDE SEQUENCE [LARGE SCALE GENOMIC DNA]</scope>
    <source>
        <strain evidence="2">E44_bin18</strain>
    </source>
</reference>
<accession>A0A523UQL8</accession>
<protein>
    <submittedName>
        <fullName evidence="2">ParA family protein</fullName>
    </submittedName>
</protein>
<dbReference type="InterPro" id="IPR050678">
    <property type="entry name" value="DNA_Partitioning_ATPase"/>
</dbReference>
<dbReference type="Pfam" id="PF01656">
    <property type="entry name" value="CbiA"/>
    <property type="match status" value="1"/>
</dbReference>
<dbReference type="Proteomes" id="UP000315525">
    <property type="component" value="Unassembled WGS sequence"/>
</dbReference>
<dbReference type="CDD" id="cd02042">
    <property type="entry name" value="ParAB_family"/>
    <property type="match status" value="1"/>
</dbReference>
<comment type="caution">
    <text evidence="2">The sequence shown here is derived from an EMBL/GenBank/DDBJ whole genome shotgun (WGS) entry which is preliminary data.</text>
</comment>
<evidence type="ECO:0000313" key="3">
    <source>
        <dbReference type="Proteomes" id="UP000315525"/>
    </source>
</evidence>
<organism evidence="2 3">
    <name type="scientific">candidate division TA06 bacterium</name>
    <dbReference type="NCBI Taxonomy" id="2250710"/>
    <lineage>
        <taxon>Bacteria</taxon>
        <taxon>Bacteria division TA06</taxon>
    </lineage>
</organism>
<gene>
    <name evidence="2" type="ORF">E3J62_09210</name>
</gene>
<dbReference type="InterPro" id="IPR002586">
    <property type="entry name" value="CobQ/CobB/MinD/ParA_Nub-bd_dom"/>
</dbReference>
<dbReference type="AlphaFoldDB" id="A0A523UQL8"/>
<dbReference type="SUPFAM" id="SSF52540">
    <property type="entry name" value="P-loop containing nucleoside triphosphate hydrolases"/>
    <property type="match status" value="1"/>
</dbReference>
<dbReference type="EMBL" id="SOJN01000108">
    <property type="protein sequence ID" value="TET44824.1"/>
    <property type="molecule type" value="Genomic_DNA"/>
</dbReference>